<dbReference type="AlphaFoldDB" id="A0A172T6X4"/>
<dbReference type="KEGG" id="dpu:SU48_02360"/>
<gene>
    <name evidence="2" type="ORF">SU48_02360</name>
</gene>
<dbReference type="STRING" id="1182568.SU48_02360"/>
<feature type="region of interest" description="Disordered" evidence="1">
    <location>
        <begin position="116"/>
        <end position="143"/>
    </location>
</feature>
<evidence type="ECO:0000313" key="3">
    <source>
        <dbReference type="Proteomes" id="UP000077363"/>
    </source>
</evidence>
<dbReference type="EMBL" id="CP011387">
    <property type="protein sequence ID" value="ANE42795.1"/>
    <property type="molecule type" value="Genomic_DNA"/>
</dbReference>
<name>A0A172T6X4_9DEIO</name>
<dbReference type="Proteomes" id="UP000077363">
    <property type="component" value="Chromosome"/>
</dbReference>
<keyword evidence="3" id="KW-1185">Reference proteome</keyword>
<protein>
    <submittedName>
        <fullName evidence="2">Uncharacterized protein</fullName>
    </submittedName>
</protein>
<accession>A0A172T6X4</accession>
<evidence type="ECO:0000313" key="2">
    <source>
        <dbReference type="EMBL" id="ANE42795.1"/>
    </source>
</evidence>
<dbReference type="RefSeq" id="WP_019011408.1">
    <property type="nucleotide sequence ID" value="NZ_CP011387.1"/>
</dbReference>
<reference evidence="2 3" key="1">
    <citation type="submission" date="2015-01" db="EMBL/GenBank/DDBJ databases">
        <title>Deinococcus puniceus/DY1/ whole genome sequencing.</title>
        <authorList>
            <person name="Kim M.K."/>
            <person name="Srinivasan S."/>
            <person name="Lee J.-J."/>
        </authorList>
    </citation>
    <scope>NUCLEOTIDE SEQUENCE [LARGE SCALE GENOMIC DNA]</scope>
    <source>
        <strain evidence="2 3">DY1</strain>
    </source>
</reference>
<sequence>MTYKKLSEQIHELSNPQRSDSFVKLFRDAVRQGKFDATYMPERFTMPKQFSRRGAEGTYQRDAKEMLFEITPDFEAWFDQTNRDLAAARKGGNIKPSVEAIESGLVDFKKMAEETRKKMQASYEKGQALGNSRAKGSKGGKRK</sequence>
<evidence type="ECO:0000256" key="1">
    <source>
        <dbReference type="SAM" id="MobiDB-lite"/>
    </source>
</evidence>
<organism evidence="2 3">
    <name type="scientific">Deinococcus puniceus</name>
    <dbReference type="NCBI Taxonomy" id="1182568"/>
    <lineage>
        <taxon>Bacteria</taxon>
        <taxon>Thermotogati</taxon>
        <taxon>Deinococcota</taxon>
        <taxon>Deinococci</taxon>
        <taxon>Deinococcales</taxon>
        <taxon>Deinococcaceae</taxon>
        <taxon>Deinococcus</taxon>
    </lineage>
</organism>
<proteinExistence type="predicted"/>
<dbReference type="PATRIC" id="fig|1182568.3.peg.496"/>
<dbReference type="OrthoDB" id="73423at2"/>